<keyword evidence="4" id="KW-1185">Reference proteome</keyword>
<dbReference type="AlphaFoldDB" id="A0A8H4HGA7"/>
<dbReference type="OrthoDB" id="4367421at2759"/>
<dbReference type="InterPro" id="IPR036188">
    <property type="entry name" value="FAD/NAD-bd_sf"/>
</dbReference>
<dbReference type="PANTHER" id="PTHR11552:SF210">
    <property type="entry name" value="GLUCOSE-METHANOL-CHOLINE OXIDOREDUCTASE N-TERMINAL DOMAIN-CONTAINING PROTEIN-RELATED"/>
    <property type="match status" value="1"/>
</dbReference>
<dbReference type="Proteomes" id="UP000653565">
    <property type="component" value="Unassembled WGS sequence"/>
</dbReference>
<evidence type="ECO:0000313" key="4">
    <source>
        <dbReference type="Proteomes" id="UP000653565"/>
    </source>
</evidence>
<dbReference type="InterPro" id="IPR012132">
    <property type="entry name" value="GMC_OxRdtase"/>
</dbReference>
<dbReference type="InterPro" id="IPR007867">
    <property type="entry name" value="GMC_OxRtase_C"/>
</dbReference>
<gene>
    <name evidence="3" type="ORF">CNMCM6805_003552</name>
</gene>
<name>A0A8H4HGA7_9EURO</name>
<reference evidence="3" key="1">
    <citation type="journal article" date="2020" name="bioRxiv">
        <title>Genomic and phenotypic heterogeneity of clinical isolates of the human pathogens Aspergillus fumigatus, Aspergillus lentulus and Aspergillus fumigatiaffinis.</title>
        <authorList>
            <person name="dos Santos R.A.C."/>
            <person name="Steenwyk J.L."/>
            <person name="Rivero-Menendez O."/>
            <person name="Mead M.E."/>
            <person name="Silva L.P."/>
            <person name="Bastos R.W."/>
            <person name="Alastruey-Izquierdo A."/>
            <person name="Goldman G.H."/>
            <person name="Rokas A."/>
        </authorList>
    </citation>
    <scope>NUCLEOTIDE SEQUENCE</scope>
    <source>
        <strain evidence="3">CNM-CM6805</strain>
    </source>
</reference>
<reference evidence="3" key="2">
    <citation type="submission" date="2020-04" db="EMBL/GenBank/DDBJ databases">
        <authorList>
            <person name="Santos R.A.C."/>
            <person name="Steenwyk J.L."/>
            <person name="Rivero-Menendez O."/>
            <person name="Mead M.E."/>
            <person name="Silva L.P."/>
            <person name="Bastos R.W."/>
            <person name="Alastruey-Izquierdo A."/>
            <person name="Goldman G.H."/>
            <person name="Rokas A."/>
        </authorList>
    </citation>
    <scope>NUCLEOTIDE SEQUENCE</scope>
    <source>
        <strain evidence="3">CNM-CM6805</strain>
    </source>
</reference>
<proteinExistence type="inferred from homology"/>
<comment type="caution">
    <text evidence="3">The sequence shown here is derived from an EMBL/GenBank/DDBJ whole genome shotgun (WGS) entry which is preliminary data.</text>
</comment>
<dbReference type="SUPFAM" id="SSF51905">
    <property type="entry name" value="FAD/NAD(P)-binding domain"/>
    <property type="match status" value="1"/>
</dbReference>
<dbReference type="Pfam" id="PF05199">
    <property type="entry name" value="GMC_oxred_C"/>
    <property type="match status" value="1"/>
</dbReference>
<comment type="similarity">
    <text evidence="1">Belongs to the GMC oxidoreductase family.</text>
</comment>
<dbReference type="SUPFAM" id="SSF54373">
    <property type="entry name" value="FAD-linked reductases, C-terminal domain"/>
    <property type="match status" value="1"/>
</dbReference>
<evidence type="ECO:0000256" key="1">
    <source>
        <dbReference type="ARBA" id="ARBA00010790"/>
    </source>
</evidence>
<sequence>MGVQIHVGMEAPGDVIENSAPLRRGSIARPFSRGSIHASSKDPTVAPTIEPNVLSHPLDIDLLSKHVTFMEKVVQTEPLASLLKDKGTVYYPGLEGKPAEYRAKRYNSLEWDPCGTCSMLPREQGEVVDPKLRVYGTKNVRVVDASIFPLILRGNPQALVYAVAEKAADMIKGC</sequence>
<feature type="domain" description="Glucose-methanol-choline oxidoreductase C-terminal" evidence="2">
    <location>
        <begin position="30"/>
        <end position="164"/>
    </location>
</feature>
<evidence type="ECO:0000259" key="2">
    <source>
        <dbReference type="Pfam" id="PF05199"/>
    </source>
</evidence>
<dbReference type="Gene3D" id="3.50.50.60">
    <property type="entry name" value="FAD/NAD(P)-binding domain"/>
    <property type="match status" value="1"/>
</dbReference>
<accession>A0A8H4HGA7</accession>
<dbReference type="EMBL" id="JAAAPX010000001">
    <property type="protein sequence ID" value="KAF4245608.1"/>
    <property type="molecule type" value="Genomic_DNA"/>
</dbReference>
<dbReference type="Gene3D" id="3.30.560.10">
    <property type="entry name" value="Glucose Oxidase, domain 3"/>
    <property type="match status" value="1"/>
</dbReference>
<dbReference type="GO" id="GO:0016614">
    <property type="term" value="F:oxidoreductase activity, acting on CH-OH group of donors"/>
    <property type="evidence" value="ECO:0007669"/>
    <property type="project" value="InterPro"/>
</dbReference>
<dbReference type="GO" id="GO:0050660">
    <property type="term" value="F:flavin adenine dinucleotide binding"/>
    <property type="evidence" value="ECO:0007669"/>
    <property type="project" value="InterPro"/>
</dbReference>
<evidence type="ECO:0000313" key="3">
    <source>
        <dbReference type="EMBL" id="KAF4245608.1"/>
    </source>
</evidence>
<protein>
    <recommendedName>
        <fullName evidence="2">Glucose-methanol-choline oxidoreductase C-terminal domain-containing protein</fullName>
    </recommendedName>
</protein>
<dbReference type="PANTHER" id="PTHR11552">
    <property type="entry name" value="GLUCOSE-METHANOL-CHOLINE GMC OXIDOREDUCTASE"/>
    <property type="match status" value="1"/>
</dbReference>
<organism evidence="3 4">
    <name type="scientific">Aspergillus fumigatiaffinis</name>
    <dbReference type="NCBI Taxonomy" id="340414"/>
    <lineage>
        <taxon>Eukaryota</taxon>
        <taxon>Fungi</taxon>
        <taxon>Dikarya</taxon>
        <taxon>Ascomycota</taxon>
        <taxon>Pezizomycotina</taxon>
        <taxon>Eurotiomycetes</taxon>
        <taxon>Eurotiomycetidae</taxon>
        <taxon>Eurotiales</taxon>
        <taxon>Aspergillaceae</taxon>
        <taxon>Aspergillus</taxon>
        <taxon>Aspergillus subgen. Fumigati</taxon>
    </lineage>
</organism>